<comment type="caution">
    <text evidence="1">The sequence shown here is derived from an EMBL/GenBank/DDBJ whole genome shotgun (WGS) entry which is preliminary data.</text>
</comment>
<reference evidence="1" key="2">
    <citation type="journal article" date="2011" name="Microb. Ecol.">
        <title>Taxonomic and Functional Metagenomic Profiling of the Microbial Community in the Anoxic Sediment of a Sub-saline Shallow Lake (Laguna de Carrizo, Central Spain).</title>
        <authorList>
            <person name="Ferrer M."/>
            <person name="Guazzaroni M.E."/>
            <person name="Richter M."/>
            <person name="Garcia-Salamanca A."/>
            <person name="Yarza P."/>
            <person name="Suarez-Suarez A."/>
            <person name="Solano J."/>
            <person name="Alcaide M."/>
            <person name="van Dillewijn P."/>
            <person name="Molina-Henares M.A."/>
            <person name="Lopez-Cortes N."/>
            <person name="Al-Ramahi Y."/>
            <person name="Guerrero C."/>
            <person name="Acosta A."/>
            <person name="de Eugenio L.I."/>
            <person name="Martinez V."/>
            <person name="Marques S."/>
            <person name="Rojo F."/>
            <person name="Santero E."/>
            <person name="Genilloud O."/>
            <person name="Perez-Perez J."/>
            <person name="Rossello-Mora R."/>
            <person name="Ramos J.L."/>
        </authorList>
    </citation>
    <scope>NUCLEOTIDE SEQUENCE</scope>
</reference>
<protein>
    <submittedName>
        <fullName evidence="1">Secreted protein</fullName>
    </submittedName>
</protein>
<sequence length="102" mass="11148">MKAIRKRQTGFVVLLVLLAAALIFTYAYARTESNPVTYTDHQRFRSDITVNSPMASNRSEVNIGSNVDIDFESGSDTDIESGATLDVNAGAILDINTGFPQY</sequence>
<organism evidence="1">
    <name type="scientific">sediment metagenome</name>
    <dbReference type="NCBI Taxonomy" id="749907"/>
    <lineage>
        <taxon>unclassified sequences</taxon>
        <taxon>metagenomes</taxon>
        <taxon>ecological metagenomes</taxon>
    </lineage>
</organism>
<feature type="non-terminal residue" evidence="1">
    <location>
        <position position="102"/>
    </location>
</feature>
<dbReference type="AlphaFoldDB" id="D9PL12"/>
<name>D9PL12_9ZZZZ</name>
<reference evidence="1" key="1">
    <citation type="submission" date="2010-07" db="EMBL/GenBank/DDBJ databases">
        <authorList>
            <consortium name="CONSOLIDER consortium CSD2007-00005"/>
            <person name="Guazzaroni M.-E."/>
            <person name="Richter M."/>
            <person name="Garcia-Salamanca A."/>
            <person name="Yarza P."/>
            <person name="Ferrer M."/>
        </authorList>
    </citation>
    <scope>NUCLEOTIDE SEQUENCE</scope>
</reference>
<gene>
    <name evidence="1" type="ORF">LDC_2235</name>
</gene>
<dbReference type="EMBL" id="ADZX01000671">
    <property type="protein sequence ID" value="EFK95755.1"/>
    <property type="molecule type" value="Genomic_DNA"/>
</dbReference>
<evidence type="ECO:0000313" key="1">
    <source>
        <dbReference type="EMBL" id="EFK95755.1"/>
    </source>
</evidence>
<accession>D9PL12</accession>
<proteinExistence type="predicted"/>